<gene>
    <name evidence="1" type="ORF">HGA08_25435</name>
</gene>
<dbReference type="Proteomes" id="UP000565711">
    <property type="component" value="Unassembled WGS sequence"/>
</dbReference>
<keyword evidence="2" id="KW-1185">Reference proteome</keyword>
<sequence>MLRSARALADLHTRRAQVVDPMVIAEIDCRRGELIGEINDWVDSELPGYRAGVALRTDVLGAMVDRMAGMWVAANRAIDRDGARSDTTHKHWTHLAELVDGYTDLVTAASGSAGR</sequence>
<name>A0A846Y5J0_9NOCA</name>
<protein>
    <submittedName>
        <fullName evidence="1">DUF4254 domain-containing protein</fullName>
    </submittedName>
</protein>
<dbReference type="Pfam" id="PF14063">
    <property type="entry name" value="DUF4254"/>
    <property type="match status" value="1"/>
</dbReference>
<dbReference type="InterPro" id="IPR025350">
    <property type="entry name" value="DUF4254"/>
</dbReference>
<evidence type="ECO:0000313" key="1">
    <source>
        <dbReference type="EMBL" id="NKY53545.1"/>
    </source>
</evidence>
<organism evidence="1 2">
    <name type="scientific">Nocardia vermiculata</name>
    <dbReference type="NCBI Taxonomy" id="257274"/>
    <lineage>
        <taxon>Bacteria</taxon>
        <taxon>Bacillati</taxon>
        <taxon>Actinomycetota</taxon>
        <taxon>Actinomycetes</taxon>
        <taxon>Mycobacteriales</taxon>
        <taxon>Nocardiaceae</taxon>
        <taxon>Nocardia</taxon>
    </lineage>
</organism>
<proteinExistence type="predicted"/>
<dbReference type="EMBL" id="JAAXOP010000018">
    <property type="protein sequence ID" value="NKY53545.1"/>
    <property type="molecule type" value="Genomic_DNA"/>
</dbReference>
<evidence type="ECO:0000313" key="2">
    <source>
        <dbReference type="Proteomes" id="UP000565711"/>
    </source>
</evidence>
<dbReference type="AlphaFoldDB" id="A0A846Y5J0"/>
<comment type="caution">
    <text evidence="1">The sequence shown here is derived from an EMBL/GenBank/DDBJ whole genome shotgun (WGS) entry which is preliminary data.</text>
</comment>
<accession>A0A846Y5J0</accession>
<reference evidence="1 2" key="1">
    <citation type="submission" date="2020-04" db="EMBL/GenBank/DDBJ databases">
        <title>MicrobeNet Type strains.</title>
        <authorList>
            <person name="Nicholson A.C."/>
        </authorList>
    </citation>
    <scope>NUCLEOTIDE SEQUENCE [LARGE SCALE GENOMIC DNA]</scope>
    <source>
        <strain evidence="1 2">JCM 12354</strain>
    </source>
</reference>